<sequence length="299" mass="35828">MSFLYRVQNIEISYGVEEDGKIAPRRDDGFADINQELLVSFWKALKQRFPSVKRVVLNQRSCRDLRLVIPHYLLSLIKARPEDIDVVVWALSRYINPTFRRGRVRWPHLRQHPPLAFPASSERSLVTLSETGAIRQVALWPGHRTVPIPMRRFHGLAGEYEKVHYMYERIALQRLGLGVTMIEALDRYQFNEVKACPFRCPMRYCDELFEQPGHWFESWPEELRKIYKQRHIELFRLKQRNAMELKRMQREWNDAGDDAREDMKCKWMAQLKSDPEWDIGVPAEESPLWKRFESRMRRW</sequence>
<dbReference type="Proteomes" id="UP000800036">
    <property type="component" value="Unassembled WGS sequence"/>
</dbReference>
<dbReference type="EMBL" id="ML976703">
    <property type="protein sequence ID" value="KAF1970234.1"/>
    <property type="molecule type" value="Genomic_DNA"/>
</dbReference>
<evidence type="ECO:0000313" key="1">
    <source>
        <dbReference type="EMBL" id="KAF1970234.1"/>
    </source>
</evidence>
<gene>
    <name evidence="1" type="ORF">BU23DRAFT_571026</name>
</gene>
<dbReference type="AlphaFoldDB" id="A0A6A5UZQ8"/>
<accession>A0A6A5UZQ8</accession>
<reference evidence="1" key="1">
    <citation type="journal article" date="2020" name="Stud. Mycol.">
        <title>101 Dothideomycetes genomes: a test case for predicting lifestyles and emergence of pathogens.</title>
        <authorList>
            <person name="Haridas S."/>
            <person name="Albert R."/>
            <person name="Binder M."/>
            <person name="Bloem J."/>
            <person name="Labutti K."/>
            <person name="Salamov A."/>
            <person name="Andreopoulos B."/>
            <person name="Baker S."/>
            <person name="Barry K."/>
            <person name="Bills G."/>
            <person name="Bluhm B."/>
            <person name="Cannon C."/>
            <person name="Castanera R."/>
            <person name="Culley D."/>
            <person name="Daum C."/>
            <person name="Ezra D."/>
            <person name="Gonzalez J."/>
            <person name="Henrissat B."/>
            <person name="Kuo A."/>
            <person name="Liang C."/>
            <person name="Lipzen A."/>
            <person name="Lutzoni F."/>
            <person name="Magnuson J."/>
            <person name="Mondo S."/>
            <person name="Nolan M."/>
            <person name="Ohm R."/>
            <person name="Pangilinan J."/>
            <person name="Park H.-J."/>
            <person name="Ramirez L."/>
            <person name="Alfaro M."/>
            <person name="Sun H."/>
            <person name="Tritt A."/>
            <person name="Yoshinaga Y."/>
            <person name="Zwiers L.-H."/>
            <person name="Turgeon B."/>
            <person name="Goodwin S."/>
            <person name="Spatafora J."/>
            <person name="Crous P."/>
            <person name="Grigoriev I."/>
        </authorList>
    </citation>
    <scope>NUCLEOTIDE SEQUENCE</scope>
    <source>
        <strain evidence="1">CBS 107.79</strain>
    </source>
</reference>
<proteinExistence type="predicted"/>
<name>A0A6A5UZQ8_9PLEO</name>
<organism evidence="1 2">
    <name type="scientific">Bimuria novae-zelandiae CBS 107.79</name>
    <dbReference type="NCBI Taxonomy" id="1447943"/>
    <lineage>
        <taxon>Eukaryota</taxon>
        <taxon>Fungi</taxon>
        <taxon>Dikarya</taxon>
        <taxon>Ascomycota</taxon>
        <taxon>Pezizomycotina</taxon>
        <taxon>Dothideomycetes</taxon>
        <taxon>Pleosporomycetidae</taxon>
        <taxon>Pleosporales</taxon>
        <taxon>Massarineae</taxon>
        <taxon>Didymosphaeriaceae</taxon>
        <taxon>Bimuria</taxon>
    </lineage>
</organism>
<dbReference type="OrthoDB" id="5397557at2759"/>
<keyword evidence="2" id="KW-1185">Reference proteome</keyword>
<protein>
    <submittedName>
        <fullName evidence="1">Uncharacterized protein</fullName>
    </submittedName>
</protein>
<evidence type="ECO:0000313" key="2">
    <source>
        <dbReference type="Proteomes" id="UP000800036"/>
    </source>
</evidence>